<protein>
    <submittedName>
        <fullName evidence="2">Uncharacterized protein</fullName>
    </submittedName>
</protein>
<evidence type="ECO:0000313" key="2">
    <source>
        <dbReference type="EMBL" id="MCD9559516.1"/>
    </source>
</evidence>
<evidence type="ECO:0000256" key="1">
    <source>
        <dbReference type="SAM" id="MobiDB-lite"/>
    </source>
</evidence>
<reference evidence="2 3" key="1">
    <citation type="journal article" date="2021" name="BMC Genomics">
        <title>Datura genome reveals duplications of psychoactive alkaloid biosynthetic genes and high mutation rate following tissue culture.</title>
        <authorList>
            <person name="Rajewski A."/>
            <person name="Carter-House D."/>
            <person name="Stajich J."/>
            <person name="Litt A."/>
        </authorList>
    </citation>
    <scope>NUCLEOTIDE SEQUENCE [LARGE SCALE GENOMIC DNA]</scope>
    <source>
        <strain evidence="2">AR-01</strain>
    </source>
</reference>
<feature type="non-terminal residue" evidence="2">
    <location>
        <position position="66"/>
    </location>
</feature>
<feature type="region of interest" description="Disordered" evidence="1">
    <location>
        <begin position="1"/>
        <end position="24"/>
    </location>
</feature>
<sequence>QREYDECKEASEVESNKVRPQGPARHASLPALWVVRRTRGISALGGTTQQGLNAMASAGRQPLGAL</sequence>
<proteinExistence type="predicted"/>
<feature type="non-terminal residue" evidence="2">
    <location>
        <position position="1"/>
    </location>
</feature>
<organism evidence="2 3">
    <name type="scientific">Datura stramonium</name>
    <name type="common">Jimsonweed</name>
    <name type="synonym">Common thornapple</name>
    <dbReference type="NCBI Taxonomy" id="4076"/>
    <lineage>
        <taxon>Eukaryota</taxon>
        <taxon>Viridiplantae</taxon>
        <taxon>Streptophyta</taxon>
        <taxon>Embryophyta</taxon>
        <taxon>Tracheophyta</taxon>
        <taxon>Spermatophyta</taxon>
        <taxon>Magnoliopsida</taxon>
        <taxon>eudicotyledons</taxon>
        <taxon>Gunneridae</taxon>
        <taxon>Pentapetalae</taxon>
        <taxon>asterids</taxon>
        <taxon>lamiids</taxon>
        <taxon>Solanales</taxon>
        <taxon>Solanaceae</taxon>
        <taxon>Solanoideae</taxon>
        <taxon>Datureae</taxon>
        <taxon>Datura</taxon>
    </lineage>
</organism>
<name>A0ABS8UKY5_DATST</name>
<feature type="compositionally biased region" description="Basic and acidic residues" evidence="1">
    <location>
        <begin position="1"/>
        <end position="17"/>
    </location>
</feature>
<dbReference type="EMBL" id="JACEIK010002161">
    <property type="protein sequence ID" value="MCD9559516.1"/>
    <property type="molecule type" value="Genomic_DNA"/>
</dbReference>
<accession>A0ABS8UKY5</accession>
<evidence type="ECO:0000313" key="3">
    <source>
        <dbReference type="Proteomes" id="UP000823775"/>
    </source>
</evidence>
<keyword evidence="3" id="KW-1185">Reference proteome</keyword>
<comment type="caution">
    <text evidence="2">The sequence shown here is derived from an EMBL/GenBank/DDBJ whole genome shotgun (WGS) entry which is preliminary data.</text>
</comment>
<dbReference type="Proteomes" id="UP000823775">
    <property type="component" value="Unassembled WGS sequence"/>
</dbReference>
<gene>
    <name evidence="2" type="ORF">HAX54_017515</name>
</gene>